<sequence>MGLNDAVNYVLFSNPVSSGVWSMAAQGAKAVGLKPKSIAQAAATHTTTTVAQQAYPPLWKLLGGSRYIVRLAGISGAAAVVAGAYGAHHHFITKDEDIQERDPRQIFEMTNRYHFMHTLALLAAPLARRPYLTTVLMASGMTLFCGTCYYIAFTNDRRVAKFTPMGGFLLIFAWLSFVI</sequence>
<dbReference type="InterPro" id="IPR006696">
    <property type="entry name" value="DUF423"/>
</dbReference>
<name>A0A182NYG9_9DIPT</name>
<keyword evidence="3 6" id="KW-0812">Transmembrane</keyword>
<comment type="subcellular location">
    <subcellularLocation>
        <location evidence="1">Membrane</location>
        <topology evidence="1">Multi-pass membrane protein</topology>
    </subcellularLocation>
</comment>
<evidence type="ECO:0000313" key="8">
    <source>
        <dbReference type="Proteomes" id="UP000075884"/>
    </source>
</evidence>
<comment type="similarity">
    <text evidence="2">Belongs to the TMEM256 family.</text>
</comment>
<evidence type="ECO:0000256" key="4">
    <source>
        <dbReference type="ARBA" id="ARBA00022989"/>
    </source>
</evidence>
<feature type="transmembrane region" description="Helical" evidence="6">
    <location>
        <begin position="131"/>
        <end position="152"/>
    </location>
</feature>
<evidence type="ECO:0000313" key="7">
    <source>
        <dbReference type="EnsemblMetazoa" id="ADIR014868-PA"/>
    </source>
</evidence>
<keyword evidence="5 6" id="KW-0472">Membrane</keyword>
<organism evidence="7 8">
    <name type="scientific">Anopheles dirus</name>
    <dbReference type="NCBI Taxonomy" id="7168"/>
    <lineage>
        <taxon>Eukaryota</taxon>
        <taxon>Metazoa</taxon>
        <taxon>Ecdysozoa</taxon>
        <taxon>Arthropoda</taxon>
        <taxon>Hexapoda</taxon>
        <taxon>Insecta</taxon>
        <taxon>Pterygota</taxon>
        <taxon>Neoptera</taxon>
        <taxon>Endopterygota</taxon>
        <taxon>Diptera</taxon>
        <taxon>Nematocera</taxon>
        <taxon>Culicoidea</taxon>
        <taxon>Culicidae</taxon>
        <taxon>Anophelinae</taxon>
        <taxon>Anopheles</taxon>
    </lineage>
</organism>
<evidence type="ECO:0000256" key="6">
    <source>
        <dbReference type="SAM" id="Phobius"/>
    </source>
</evidence>
<dbReference type="PANTHER" id="PTHR43461">
    <property type="entry name" value="TRANSMEMBRANE PROTEIN 256"/>
    <property type="match status" value="1"/>
</dbReference>
<dbReference type="EnsemblMetazoa" id="ADIR014868-RA">
    <property type="protein sequence ID" value="ADIR014868-PA"/>
    <property type="gene ID" value="ADIR014868"/>
</dbReference>
<reference evidence="8" key="1">
    <citation type="submission" date="2013-03" db="EMBL/GenBank/DDBJ databases">
        <title>The Genome Sequence of Anopheles dirus WRAIR2.</title>
        <authorList>
            <consortium name="The Broad Institute Genomics Platform"/>
            <person name="Neafsey D.E."/>
            <person name="Walton C."/>
            <person name="Walker B."/>
            <person name="Young S.K."/>
            <person name="Zeng Q."/>
            <person name="Gargeya S."/>
            <person name="Fitzgerald M."/>
            <person name="Haas B."/>
            <person name="Abouelleil A."/>
            <person name="Allen A.W."/>
            <person name="Alvarado L."/>
            <person name="Arachchi H.M."/>
            <person name="Berlin A.M."/>
            <person name="Chapman S.B."/>
            <person name="Gainer-Dewar J."/>
            <person name="Goldberg J."/>
            <person name="Griggs A."/>
            <person name="Gujja S."/>
            <person name="Hansen M."/>
            <person name="Howarth C."/>
            <person name="Imamovic A."/>
            <person name="Ireland A."/>
            <person name="Larimer J."/>
            <person name="McCowan C."/>
            <person name="Murphy C."/>
            <person name="Pearson M."/>
            <person name="Poon T.W."/>
            <person name="Priest M."/>
            <person name="Roberts A."/>
            <person name="Saif S."/>
            <person name="Shea T."/>
            <person name="Sisk P."/>
            <person name="Sykes S."/>
            <person name="Wortman J."/>
            <person name="Nusbaum C."/>
            <person name="Birren B."/>
        </authorList>
    </citation>
    <scope>NUCLEOTIDE SEQUENCE [LARGE SCALE GENOMIC DNA]</scope>
    <source>
        <strain evidence="8">WRAIR2</strain>
    </source>
</reference>
<dbReference type="Pfam" id="PF04241">
    <property type="entry name" value="DUF423"/>
    <property type="match status" value="1"/>
</dbReference>
<dbReference type="VEuPathDB" id="VectorBase:ADIR014868"/>
<keyword evidence="8" id="KW-1185">Reference proteome</keyword>
<reference evidence="7" key="2">
    <citation type="submission" date="2020-05" db="UniProtKB">
        <authorList>
            <consortium name="EnsemblMetazoa"/>
        </authorList>
    </citation>
    <scope>IDENTIFICATION</scope>
    <source>
        <strain evidence="7">WRAIR2</strain>
    </source>
</reference>
<accession>A0A182NYG9</accession>
<evidence type="ECO:0000256" key="1">
    <source>
        <dbReference type="ARBA" id="ARBA00004141"/>
    </source>
</evidence>
<dbReference type="Proteomes" id="UP000075884">
    <property type="component" value="Unassembled WGS sequence"/>
</dbReference>
<proteinExistence type="inferred from homology"/>
<protein>
    <submittedName>
        <fullName evidence="7">Uncharacterized protein</fullName>
    </submittedName>
</protein>
<dbReference type="AlphaFoldDB" id="A0A182NYG9"/>
<evidence type="ECO:0000256" key="3">
    <source>
        <dbReference type="ARBA" id="ARBA00022692"/>
    </source>
</evidence>
<evidence type="ECO:0000256" key="2">
    <source>
        <dbReference type="ARBA" id="ARBA00006208"/>
    </source>
</evidence>
<feature type="transmembrane region" description="Helical" evidence="6">
    <location>
        <begin position="67"/>
        <end position="87"/>
    </location>
</feature>
<feature type="transmembrane region" description="Helical" evidence="6">
    <location>
        <begin position="159"/>
        <end position="177"/>
    </location>
</feature>
<dbReference type="PANTHER" id="PTHR43461:SF1">
    <property type="entry name" value="TRANSMEMBRANE PROTEIN 256"/>
    <property type="match status" value="1"/>
</dbReference>
<dbReference type="GO" id="GO:0016020">
    <property type="term" value="C:membrane"/>
    <property type="evidence" value="ECO:0007669"/>
    <property type="project" value="UniProtKB-SubCell"/>
</dbReference>
<keyword evidence="4 6" id="KW-1133">Transmembrane helix</keyword>
<evidence type="ECO:0000256" key="5">
    <source>
        <dbReference type="ARBA" id="ARBA00023136"/>
    </source>
</evidence>